<evidence type="ECO:0000313" key="1">
    <source>
        <dbReference type="EMBL" id="RDI98356.1"/>
    </source>
</evidence>
<keyword evidence="2" id="KW-1185">Reference proteome</keyword>
<comment type="caution">
    <text evidence="1">The sequence shown here is derived from an EMBL/GenBank/DDBJ whole genome shotgun (WGS) entry which is preliminary data.</text>
</comment>
<organism evidence="1 2">
    <name type="scientific">Dyella solisilvae</name>
    <dbReference type="NCBI Taxonomy" id="1920168"/>
    <lineage>
        <taxon>Bacteria</taxon>
        <taxon>Pseudomonadati</taxon>
        <taxon>Pseudomonadota</taxon>
        <taxon>Gammaproteobacteria</taxon>
        <taxon>Lysobacterales</taxon>
        <taxon>Rhodanobacteraceae</taxon>
        <taxon>Dyella</taxon>
    </lineage>
</organism>
<dbReference type="EMBL" id="QQSY01000002">
    <property type="protein sequence ID" value="RDI98356.1"/>
    <property type="molecule type" value="Genomic_DNA"/>
</dbReference>
<accession>A0A370K6S1</accession>
<protein>
    <submittedName>
        <fullName evidence="1">Uncharacterized protein</fullName>
    </submittedName>
</protein>
<dbReference type="AlphaFoldDB" id="A0A370K6S1"/>
<reference evidence="1 2" key="1">
    <citation type="submission" date="2018-07" db="EMBL/GenBank/DDBJ databases">
        <title>Dyella solisilvae sp. nov., isolated from the pine and broad-leaved mixed forest soil.</title>
        <authorList>
            <person name="Gao Z."/>
            <person name="Qiu L."/>
        </authorList>
    </citation>
    <scope>NUCLEOTIDE SEQUENCE [LARGE SCALE GENOMIC DNA]</scope>
    <source>
        <strain evidence="1 2">DHG54</strain>
    </source>
</reference>
<proteinExistence type="predicted"/>
<dbReference type="Proteomes" id="UP000254711">
    <property type="component" value="Unassembled WGS sequence"/>
</dbReference>
<sequence length="84" mass="9519">MATSAHFPAEWQRFDPDALERLVQVRDGFVLFEDMEAVAQATAPGLEEAFWGWGRGVTVSEAGIPVRDWRAFLGALRRARTDRR</sequence>
<gene>
    <name evidence="1" type="ORF">DVT68_07360</name>
</gene>
<evidence type="ECO:0000313" key="2">
    <source>
        <dbReference type="Proteomes" id="UP000254711"/>
    </source>
</evidence>
<name>A0A370K6S1_9GAMM</name>